<dbReference type="Pfam" id="PF02581">
    <property type="entry name" value="TMP-TENI"/>
    <property type="match status" value="1"/>
</dbReference>
<dbReference type="AlphaFoldDB" id="A0A417YDF1"/>
<evidence type="ECO:0000256" key="2">
    <source>
        <dbReference type="ARBA" id="ARBA00022977"/>
    </source>
</evidence>
<reference evidence="4 5" key="1">
    <citation type="journal article" date="2007" name="Int. J. Syst. Evol. Microbiol.">
        <title>Oceanobacillus profundus sp. nov., isolated from a deep-sea sediment core.</title>
        <authorList>
            <person name="Kim Y.G."/>
            <person name="Choi D.H."/>
            <person name="Hyun S."/>
            <person name="Cho B.C."/>
        </authorList>
    </citation>
    <scope>NUCLEOTIDE SEQUENCE [LARGE SCALE GENOMIC DNA]</scope>
    <source>
        <strain evidence="4 5">DSM 18246</strain>
    </source>
</reference>
<comment type="caution">
    <text evidence="4">The sequence shown here is derived from an EMBL/GenBank/DDBJ whole genome shotgun (WGS) entry which is preliminary data.</text>
</comment>
<dbReference type="CDD" id="cd00564">
    <property type="entry name" value="TMP_TenI"/>
    <property type="match status" value="1"/>
</dbReference>
<evidence type="ECO:0000256" key="1">
    <source>
        <dbReference type="ARBA" id="ARBA00004948"/>
    </source>
</evidence>
<dbReference type="PANTHER" id="PTHR20857:SF22">
    <property type="entry name" value="THIAZOLE TAUTOMERASE"/>
    <property type="match status" value="1"/>
</dbReference>
<name>A0A417YDF1_9BACI</name>
<keyword evidence="5" id="KW-1185">Reference proteome</keyword>
<comment type="pathway">
    <text evidence="1">Cofactor biosynthesis; thiamine diphosphate biosynthesis.</text>
</comment>
<feature type="domain" description="Thiamine phosphate synthase/TenI" evidence="3">
    <location>
        <begin position="4"/>
        <end position="179"/>
    </location>
</feature>
<gene>
    <name evidence="4" type="ORF">D1B32_16290</name>
</gene>
<dbReference type="OrthoDB" id="9815348at2"/>
<dbReference type="GO" id="GO:0005737">
    <property type="term" value="C:cytoplasm"/>
    <property type="evidence" value="ECO:0007669"/>
    <property type="project" value="TreeGrafter"/>
</dbReference>
<dbReference type="SUPFAM" id="SSF51391">
    <property type="entry name" value="Thiamin phosphate synthase"/>
    <property type="match status" value="1"/>
</dbReference>
<dbReference type="InterPro" id="IPR022998">
    <property type="entry name" value="ThiamineP_synth_TenI"/>
</dbReference>
<proteinExistence type="predicted"/>
<evidence type="ECO:0000259" key="3">
    <source>
        <dbReference type="Pfam" id="PF02581"/>
    </source>
</evidence>
<dbReference type="Gene3D" id="3.20.20.70">
    <property type="entry name" value="Aldolase class I"/>
    <property type="match status" value="1"/>
</dbReference>
<dbReference type="EMBL" id="QWEH01000012">
    <property type="protein sequence ID" value="RHW30672.1"/>
    <property type="molecule type" value="Genomic_DNA"/>
</dbReference>
<keyword evidence="2" id="KW-0784">Thiamine biosynthesis</keyword>
<organism evidence="4 5">
    <name type="scientific">Oceanobacillus profundus</name>
    <dbReference type="NCBI Taxonomy" id="372463"/>
    <lineage>
        <taxon>Bacteria</taxon>
        <taxon>Bacillati</taxon>
        <taxon>Bacillota</taxon>
        <taxon>Bacilli</taxon>
        <taxon>Bacillales</taxon>
        <taxon>Bacillaceae</taxon>
        <taxon>Oceanobacillus</taxon>
    </lineage>
</organism>
<dbReference type="GO" id="GO:0009228">
    <property type="term" value="P:thiamine biosynthetic process"/>
    <property type="evidence" value="ECO:0007669"/>
    <property type="project" value="UniProtKB-KW"/>
</dbReference>
<evidence type="ECO:0000313" key="4">
    <source>
        <dbReference type="EMBL" id="RHW30672.1"/>
    </source>
</evidence>
<dbReference type="Proteomes" id="UP000285456">
    <property type="component" value="Unassembled WGS sequence"/>
</dbReference>
<accession>A0A417YDF1</accession>
<protein>
    <submittedName>
        <fullName evidence="4">Thiamine phosphate synthase</fullName>
    </submittedName>
</protein>
<dbReference type="InterPro" id="IPR036206">
    <property type="entry name" value="ThiamineP_synth_sf"/>
</dbReference>
<dbReference type="PANTHER" id="PTHR20857">
    <property type="entry name" value="THIAMINE-PHOSPHATE PYROPHOSPHORYLASE"/>
    <property type="match status" value="1"/>
</dbReference>
<dbReference type="GO" id="GO:0004789">
    <property type="term" value="F:thiamine-phosphate diphosphorylase activity"/>
    <property type="evidence" value="ECO:0007669"/>
    <property type="project" value="TreeGrafter"/>
</dbReference>
<dbReference type="RefSeq" id="WP_118889918.1">
    <property type="nucleotide sequence ID" value="NZ_PHUT01000012.1"/>
</dbReference>
<evidence type="ECO:0000313" key="5">
    <source>
        <dbReference type="Proteomes" id="UP000285456"/>
    </source>
</evidence>
<sequence>MKLIAVTADSMTVEKLTDTIIDIIDEIDFLQIREKSKTAREILQLLDYLQMNGVDKEKVILNDRLDIVLLSDIPNLHLPEHGLPVKTVKKQYPHLRVGCSVHSFEKAKEAEADGADYIIFGHCFETSSKRGIPPNGILPIERMKREIHIPVYGIGGISLEEVPLMKQTKADGIAIMSGIFHADAPNVMIKKYREAISK</sequence>
<dbReference type="InterPro" id="IPR013785">
    <property type="entry name" value="Aldolase_TIM"/>
</dbReference>